<evidence type="ECO:0000313" key="1">
    <source>
        <dbReference type="EMBL" id="JAD76412.1"/>
    </source>
</evidence>
<name>A0A0A9CY51_ARUDO</name>
<proteinExistence type="predicted"/>
<sequence length="77" mass="9104">MLYVYIPTAFLHNPPIQEATVLILQCLRSILVENRHIWFNVVFFQTIDQVLVVLDPFRVYPTLECSLCNKRAYMCQN</sequence>
<accession>A0A0A9CY51</accession>
<protein>
    <submittedName>
        <fullName evidence="1">Uncharacterized protein</fullName>
    </submittedName>
</protein>
<reference evidence="1" key="2">
    <citation type="journal article" date="2015" name="Data Brief">
        <title>Shoot transcriptome of the giant reed, Arundo donax.</title>
        <authorList>
            <person name="Barrero R.A."/>
            <person name="Guerrero F.D."/>
            <person name="Moolhuijzen P."/>
            <person name="Goolsby J.A."/>
            <person name="Tidwell J."/>
            <person name="Bellgard S.E."/>
            <person name="Bellgard M.I."/>
        </authorList>
    </citation>
    <scope>NUCLEOTIDE SEQUENCE</scope>
    <source>
        <tissue evidence="1">Shoot tissue taken approximately 20 cm above the soil surface</tissue>
    </source>
</reference>
<dbReference type="AlphaFoldDB" id="A0A0A9CY51"/>
<dbReference type="EMBL" id="GBRH01221483">
    <property type="protein sequence ID" value="JAD76412.1"/>
    <property type="molecule type" value="Transcribed_RNA"/>
</dbReference>
<reference evidence="1" key="1">
    <citation type="submission" date="2014-09" db="EMBL/GenBank/DDBJ databases">
        <authorList>
            <person name="Magalhaes I.L.F."/>
            <person name="Oliveira U."/>
            <person name="Santos F.R."/>
            <person name="Vidigal T.H.D.A."/>
            <person name="Brescovit A.D."/>
            <person name="Santos A.J."/>
        </authorList>
    </citation>
    <scope>NUCLEOTIDE SEQUENCE</scope>
    <source>
        <tissue evidence="1">Shoot tissue taken approximately 20 cm above the soil surface</tissue>
    </source>
</reference>
<organism evidence="1">
    <name type="scientific">Arundo donax</name>
    <name type="common">Giant reed</name>
    <name type="synonym">Donax arundinaceus</name>
    <dbReference type="NCBI Taxonomy" id="35708"/>
    <lineage>
        <taxon>Eukaryota</taxon>
        <taxon>Viridiplantae</taxon>
        <taxon>Streptophyta</taxon>
        <taxon>Embryophyta</taxon>
        <taxon>Tracheophyta</taxon>
        <taxon>Spermatophyta</taxon>
        <taxon>Magnoliopsida</taxon>
        <taxon>Liliopsida</taxon>
        <taxon>Poales</taxon>
        <taxon>Poaceae</taxon>
        <taxon>PACMAD clade</taxon>
        <taxon>Arundinoideae</taxon>
        <taxon>Arundineae</taxon>
        <taxon>Arundo</taxon>
    </lineage>
</organism>